<dbReference type="InterPro" id="IPR002539">
    <property type="entry name" value="MaoC-like_dom"/>
</dbReference>
<dbReference type="PANTHER" id="PTHR43664:SF1">
    <property type="entry name" value="BETA-METHYLMALYL-COA DEHYDRATASE"/>
    <property type="match status" value="1"/>
</dbReference>
<dbReference type="RefSeq" id="WP_007261019.1">
    <property type="nucleotide sequence ID" value="NZ_AOHZ01000086.1"/>
</dbReference>
<dbReference type="OrthoDB" id="225748at2157"/>
<evidence type="ECO:0000259" key="1">
    <source>
        <dbReference type="Pfam" id="PF01575"/>
    </source>
</evidence>
<dbReference type="eggNOG" id="arCOG00776">
    <property type="taxonomic scope" value="Archaea"/>
</dbReference>
<feature type="domain" description="MaoC-like" evidence="1">
    <location>
        <begin position="10"/>
        <end position="114"/>
    </location>
</feature>
<dbReference type="InterPro" id="IPR052342">
    <property type="entry name" value="MCH/BMMD"/>
</dbReference>
<sequence>MRYYEDIEIGETKEFGEFHGTEAEIVEFAEQYDPQPFHTDEDAAKESAFGELVASGWHTASISMRILADGPITERAGMGARGVDELRWKRPVKPGDTLSVRTEVVDKRVSDSDPKRGYVDSDTETIDQNDEVVLSWIGLGMVERRTPGELPE</sequence>
<accession>L9WLM5</accession>
<reference evidence="2 3" key="1">
    <citation type="journal article" date="2014" name="PLoS Genet.">
        <title>Phylogenetically driven sequencing of extremely halophilic archaea reveals strategies for static and dynamic osmo-response.</title>
        <authorList>
            <person name="Becker E.A."/>
            <person name="Seitzer P.M."/>
            <person name="Tritt A."/>
            <person name="Larsen D."/>
            <person name="Krusor M."/>
            <person name="Yao A.I."/>
            <person name="Wu D."/>
            <person name="Madern D."/>
            <person name="Eisen J.A."/>
            <person name="Darling A.E."/>
            <person name="Facciotti M.T."/>
        </authorList>
    </citation>
    <scope>NUCLEOTIDE SEQUENCE [LARGE SCALE GENOMIC DNA]</scope>
    <source>
        <strain evidence="2 3">JCM 12255</strain>
    </source>
</reference>
<dbReference type="Gene3D" id="3.10.129.10">
    <property type="entry name" value="Hotdog Thioesterase"/>
    <property type="match status" value="1"/>
</dbReference>
<gene>
    <name evidence="2" type="ORF">C493_18806</name>
</gene>
<organism evidence="2 3">
    <name type="scientific">Natronolimnohabitans innermongolicus JCM 12255</name>
    <dbReference type="NCBI Taxonomy" id="1227499"/>
    <lineage>
        <taxon>Archaea</taxon>
        <taxon>Methanobacteriati</taxon>
        <taxon>Methanobacteriota</taxon>
        <taxon>Stenosarchaea group</taxon>
        <taxon>Halobacteria</taxon>
        <taxon>Halobacteriales</taxon>
        <taxon>Natrialbaceae</taxon>
        <taxon>Natronolimnohabitans</taxon>
    </lineage>
</organism>
<name>L9WLM5_9EURY</name>
<dbReference type="STRING" id="1227499.C493_18806"/>
<keyword evidence="3" id="KW-1185">Reference proteome</keyword>
<dbReference type="PANTHER" id="PTHR43664">
    <property type="entry name" value="MONOAMINE OXIDASE-RELATED"/>
    <property type="match status" value="1"/>
</dbReference>
<dbReference type="PATRIC" id="fig|1227499.3.peg.3873"/>
<dbReference type="Proteomes" id="UP000011602">
    <property type="component" value="Unassembled WGS sequence"/>
</dbReference>
<evidence type="ECO:0000313" key="2">
    <source>
        <dbReference type="EMBL" id="ELY50369.1"/>
    </source>
</evidence>
<evidence type="ECO:0000313" key="3">
    <source>
        <dbReference type="Proteomes" id="UP000011602"/>
    </source>
</evidence>
<dbReference type="SUPFAM" id="SSF54637">
    <property type="entry name" value="Thioesterase/thiol ester dehydrase-isomerase"/>
    <property type="match status" value="1"/>
</dbReference>
<protein>
    <submittedName>
        <fullName evidence="2">MaoC domain-containing protein dehydratase</fullName>
    </submittedName>
</protein>
<dbReference type="AlphaFoldDB" id="L9WLM5"/>
<dbReference type="Pfam" id="PF01575">
    <property type="entry name" value="MaoC_dehydratas"/>
    <property type="match status" value="1"/>
</dbReference>
<proteinExistence type="predicted"/>
<dbReference type="InterPro" id="IPR029069">
    <property type="entry name" value="HotDog_dom_sf"/>
</dbReference>
<dbReference type="CDD" id="cd03454">
    <property type="entry name" value="YdeM"/>
    <property type="match status" value="1"/>
</dbReference>
<comment type="caution">
    <text evidence="2">The sequence shown here is derived from an EMBL/GenBank/DDBJ whole genome shotgun (WGS) entry which is preliminary data.</text>
</comment>
<dbReference type="EMBL" id="AOHZ01000086">
    <property type="protein sequence ID" value="ELY50369.1"/>
    <property type="molecule type" value="Genomic_DNA"/>
</dbReference>